<name>A0A1Y6LT01_ZYMTR</name>
<protein>
    <submittedName>
        <fullName evidence="1">Uncharacterized protein</fullName>
    </submittedName>
</protein>
<dbReference type="Proteomes" id="UP000215453">
    <property type="component" value="Chromosome 9"/>
</dbReference>
<proteinExistence type="predicted"/>
<gene>
    <name evidence="1" type="ORF">ZT1A5_G8962</name>
</gene>
<evidence type="ECO:0000313" key="2">
    <source>
        <dbReference type="Proteomes" id="UP000215453"/>
    </source>
</evidence>
<reference evidence="1 2" key="1">
    <citation type="submission" date="2016-10" db="EMBL/GenBank/DDBJ databases">
        <authorList>
            <person name="Varghese N."/>
        </authorList>
    </citation>
    <scope>NUCLEOTIDE SEQUENCE [LARGE SCALE GENOMIC DNA]</scope>
</reference>
<evidence type="ECO:0000313" key="1">
    <source>
        <dbReference type="EMBL" id="SMY27517.1"/>
    </source>
</evidence>
<organism evidence="1 2">
    <name type="scientific">Zymoseptoria tritici ST99CH_1A5</name>
    <dbReference type="NCBI Taxonomy" id="1276529"/>
    <lineage>
        <taxon>Eukaryota</taxon>
        <taxon>Fungi</taxon>
        <taxon>Dikarya</taxon>
        <taxon>Ascomycota</taxon>
        <taxon>Pezizomycotina</taxon>
        <taxon>Dothideomycetes</taxon>
        <taxon>Dothideomycetidae</taxon>
        <taxon>Mycosphaerellales</taxon>
        <taxon>Mycosphaerellaceae</taxon>
        <taxon>Zymoseptoria</taxon>
    </lineage>
</organism>
<accession>A0A1Y6LT01</accession>
<sequence>MPSLLDLPDEILEDILIAVPARTAPSNPDVVREAVIATHPTYHAFALTCKRLLFLTRPHLYYSIAIKKTPERQHDLRCLARTLCEAPHLRELVRRLDIPRCNSTIIQDDGLRVRDKALYRDTLLQVAGFSARNEMILDALKWHCSAAYTAVLMFLLPRLEILTIDWKSKSSDCYTAASCMEDLAGGALRTLKALRSESPAIPIENLGMQKLQECILVDVTPASLASVMSLPAMRTVEASLPKLDGYARAPRAPAVPVPTSGVTTLVLYDTAMRPNWFQNAIRNCQSLKSLSYDLVGPVNPSMTLTDPAQLFACLNKHQLSLETLRIVDYTERAPSFVLGNGMTALAHFDRLQHLEIDELALFGQDAETLEIAAERLPLGLRSFTLRTQAWACRMPTKLDQLSILQHRSLETLTISSPVEWLVERWTATRSIDRESSEVLRRLNSASYRGQDLFIARSIGKPVWHNVQHDDQATDHVEIQFRRLQKLGSATLEEMAGMIRVQGLKNLMKSQMRTPRVWPNRTPPVWREQIVFGEALMSIFEKVNMDEEEAEADIEEGGVSLLGFE</sequence>
<dbReference type="AlphaFoldDB" id="A0A1Y6LT01"/>
<dbReference type="EMBL" id="LT882684">
    <property type="protein sequence ID" value="SMY27517.1"/>
    <property type="molecule type" value="Genomic_DNA"/>
</dbReference>